<feature type="domain" description="Response regulatory" evidence="17">
    <location>
        <begin position="1276"/>
        <end position="1391"/>
    </location>
</feature>
<dbReference type="RefSeq" id="WP_079689978.1">
    <property type="nucleotide sequence ID" value="NZ_FUZU01000004.1"/>
</dbReference>
<reference evidence="18 19" key="1">
    <citation type="submission" date="2017-02" db="EMBL/GenBank/DDBJ databases">
        <authorList>
            <person name="Peterson S.W."/>
        </authorList>
    </citation>
    <scope>NUCLEOTIDE SEQUENCE [LARGE SCALE GENOMIC DNA]</scope>
    <source>
        <strain evidence="18 19">DSM 25262</strain>
    </source>
</reference>
<dbReference type="Gene3D" id="3.30.565.10">
    <property type="entry name" value="Histidine kinase-like ATPase, C-terminal domain"/>
    <property type="match status" value="1"/>
</dbReference>
<dbReference type="CDD" id="cd16922">
    <property type="entry name" value="HATPase_EvgS-ArcB-TorS-like"/>
    <property type="match status" value="1"/>
</dbReference>
<dbReference type="InterPro" id="IPR003594">
    <property type="entry name" value="HATPase_dom"/>
</dbReference>
<dbReference type="STRING" id="688867.SAMN05660236_5530"/>
<evidence type="ECO:0000256" key="14">
    <source>
        <dbReference type="PROSITE-ProRule" id="PRU00169"/>
    </source>
</evidence>
<dbReference type="InterPro" id="IPR036890">
    <property type="entry name" value="HATPase_C_sf"/>
</dbReference>
<dbReference type="Pfam" id="PF07495">
    <property type="entry name" value="Y_Y_Y"/>
    <property type="match status" value="1"/>
</dbReference>
<dbReference type="InterPro" id="IPR015943">
    <property type="entry name" value="WD40/YVTN_repeat-like_dom_sf"/>
</dbReference>
<dbReference type="FunFam" id="3.30.565.10:FF:000010">
    <property type="entry name" value="Sensor histidine kinase RcsC"/>
    <property type="match status" value="1"/>
</dbReference>
<dbReference type="CDD" id="cd00146">
    <property type="entry name" value="PKD"/>
    <property type="match status" value="1"/>
</dbReference>
<dbReference type="GO" id="GO:0005524">
    <property type="term" value="F:ATP binding"/>
    <property type="evidence" value="ECO:0007669"/>
    <property type="project" value="UniProtKB-KW"/>
</dbReference>
<keyword evidence="5 14" id="KW-0597">Phosphoprotein</keyword>
<feature type="modified residue" description="4-aspartylphosphate" evidence="14">
    <location>
        <position position="1325"/>
    </location>
</feature>
<proteinExistence type="predicted"/>
<evidence type="ECO:0000256" key="12">
    <source>
        <dbReference type="ARBA" id="ARBA00023012"/>
    </source>
</evidence>
<evidence type="ECO:0000313" key="18">
    <source>
        <dbReference type="EMBL" id="SKC87843.1"/>
    </source>
</evidence>
<dbReference type="SMART" id="SM00448">
    <property type="entry name" value="REC"/>
    <property type="match status" value="2"/>
</dbReference>
<dbReference type="InterPro" id="IPR011110">
    <property type="entry name" value="Reg_prop"/>
</dbReference>
<comment type="catalytic activity">
    <reaction evidence="1">
        <text>ATP + protein L-histidine = ADP + protein N-phospho-L-histidine.</text>
        <dbReference type="EC" id="2.7.13.3"/>
    </reaction>
</comment>
<keyword evidence="10" id="KW-0067">ATP-binding</keyword>
<evidence type="ECO:0000256" key="11">
    <source>
        <dbReference type="ARBA" id="ARBA00022989"/>
    </source>
</evidence>
<dbReference type="InterPro" id="IPR036097">
    <property type="entry name" value="HisK_dim/P_sf"/>
</dbReference>
<accession>A0A1T5MIE9</accession>
<keyword evidence="13" id="KW-0472">Membrane</keyword>
<keyword evidence="11" id="KW-1133">Transmembrane helix</keyword>
<feature type="modified residue" description="4-aspartylphosphate" evidence="14">
    <location>
        <position position="1185"/>
    </location>
</feature>
<dbReference type="InterPro" id="IPR005467">
    <property type="entry name" value="His_kinase_dom"/>
</dbReference>
<dbReference type="CDD" id="cd00156">
    <property type="entry name" value="REC"/>
    <property type="match status" value="1"/>
</dbReference>
<dbReference type="PROSITE" id="PS50109">
    <property type="entry name" value="HIS_KIN"/>
    <property type="match status" value="1"/>
</dbReference>
<dbReference type="Gene3D" id="3.40.50.2300">
    <property type="match status" value="2"/>
</dbReference>
<evidence type="ECO:0000256" key="10">
    <source>
        <dbReference type="ARBA" id="ARBA00022840"/>
    </source>
</evidence>
<keyword evidence="19" id="KW-1185">Reference proteome</keyword>
<dbReference type="InterPro" id="IPR011123">
    <property type="entry name" value="Y_Y_Y"/>
</dbReference>
<dbReference type="CDD" id="cd00082">
    <property type="entry name" value="HisKA"/>
    <property type="match status" value="1"/>
</dbReference>
<dbReference type="CDD" id="cd17546">
    <property type="entry name" value="REC_hyHK_CKI1_RcsC-like"/>
    <property type="match status" value="1"/>
</dbReference>
<dbReference type="SMART" id="SM00388">
    <property type="entry name" value="HisKA"/>
    <property type="match status" value="1"/>
</dbReference>
<evidence type="ECO:0000313" key="19">
    <source>
        <dbReference type="Proteomes" id="UP000190961"/>
    </source>
</evidence>
<dbReference type="PANTHER" id="PTHR45339">
    <property type="entry name" value="HYBRID SIGNAL TRANSDUCTION HISTIDINE KINASE J"/>
    <property type="match status" value="1"/>
</dbReference>
<evidence type="ECO:0000256" key="4">
    <source>
        <dbReference type="ARBA" id="ARBA00022475"/>
    </source>
</evidence>
<evidence type="ECO:0000259" key="16">
    <source>
        <dbReference type="PROSITE" id="PS50109"/>
    </source>
</evidence>
<feature type="domain" description="Response regulatory" evidence="17">
    <location>
        <begin position="1135"/>
        <end position="1248"/>
    </location>
</feature>
<dbReference type="SUPFAM" id="SSF55874">
    <property type="entry name" value="ATPase domain of HSP90 chaperone/DNA topoisomerase II/histidine kinase"/>
    <property type="match status" value="1"/>
</dbReference>
<evidence type="ECO:0000256" key="5">
    <source>
        <dbReference type="ARBA" id="ARBA00022553"/>
    </source>
</evidence>
<dbReference type="Gene3D" id="1.10.287.130">
    <property type="match status" value="1"/>
</dbReference>
<dbReference type="Proteomes" id="UP000190961">
    <property type="component" value="Unassembled WGS sequence"/>
</dbReference>
<dbReference type="Pfam" id="PF07494">
    <property type="entry name" value="Reg_prop"/>
    <property type="match status" value="9"/>
</dbReference>
<dbReference type="PANTHER" id="PTHR45339:SF1">
    <property type="entry name" value="HYBRID SIGNAL TRANSDUCTION HISTIDINE KINASE J"/>
    <property type="match status" value="1"/>
</dbReference>
<evidence type="ECO:0000259" key="17">
    <source>
        <dbReference type="PROSITE" id="PS50110"/>
    </source>
</evidence>
<dbReference type="Pfam" id="PF00512">
    <property type="entry name" value="HisKA"/>
    <property type="match status" value="1"/>
</dbReference>
<dbReference type="InterPro" id="IPR013783">
    <property type="entry name" value="Ig-like_fold"/>
</dbReference>
<dbReference type="EC" id="2.7.13.3" evidence="3"/>
<dbReference type="SUPFAM" id="SSF63829">
    <property type="entry name" value="Calcium-dependent phosphotriesterase"/>
    <property type="match status" value="4"/>
</dbReference>
<name>A0A1T5MIE9_9BACT</name>
<dbReference type="Gene3D" id="2.130.10.10">
    <property type="entry name" value="YVTN repeat-like/Quinoprotein amine dehydrogenase"/>
    <property type="match status" value="3"/>
</dbReference>
<keyword evidence="9 18" id="KW-0418">Kinase</keyword>
<evidence type="ECO:0000256" key="3">
    <source>
        <dbReference type="ARBA" id="ARBA00012438"/>
    </source>
</evidence>
<dbReference type="GO" id="GO:0005886">
    <property type="term" value="C:plasma membrane"/>
    <property type="evidence" value="ECO:0007669"/>
    <property type="project" value="UniProtKB-SubCell"/>
</dbReference>
<dbReference type="OrthoDB" id="9809670at2"/>
<evidence type="ECO:0000256" key="7">
    <source>
        <dbReference type="ARBA" id="ARBA00022692"/>
    </source>
</evidence>
<dbReference type="InterPro" id="IPR011006">
    <property type="entry name" value="CheY-like_superfamily"/>
</dbReference>
<evidence type="ECO:0000256" key="2">
    <source>
        <dbReference type="ARBA" id="ARBA00004651"/>
    </source>
</evidence>
<dbReference type="FunFam" id="2.60.40.10:FF:000791">
    <property type="entry name" value="Two-component system sensor histidine kinase/response regulator"/>
    <property type="match status" value="1"/>
</dbReference>
<evidence type="ECO:0000256" key="8">
    <source>
        <dbReference type="ARBA" id="ARBA00022741"/>
    </source>
</evidence>
<evidence type="ECO:0000256" key="15">
    <source>
        <dbReference type="SAM" id="Coils"/>
    </source>
</evidence>
<dbReference type="Gene3D" id="2.60.40.10">
    <property type="entry name" value="Immunoglobulins"/>
    <property type="match status" value="1"/>
</dbReference>
<keyword evidence="7" id="KW-0812">Transmembrane</keyword>
<dbReference type="FunFam" id="1.10.287.130:FF:000003">
    <property type="entry name" value="Histidine kinase"/>
    <property type="match status" value="1"/>
</dbReference>
<dbReference type="InterPro" id="IPR001789">
    <property type="entry name" value="Sig_transdc_resp-reg_receiver"/>
</dbReference>
<dbReference type="PRINTS" id="PR00344">
    <property type="entry name" value="BCTRLSENSOR"/>
</dbReference>
<dbReference type="InterPro" id="IPR004358">
    <property type="entry name" value="Sig_transdc_His_kin-like_C"/>
</dbReference>
<dbReference type="PROSITE" id="PS50110">
    <property type="entry name" value="RESPONSE_REGULATORY"/>
    <property type="match status" value="2"/>
</dbReference>
<sequence length="1402" mass="156803">MVTSVSFFRITILILLLSFGAEAQHNLKFKTVILEDNHIRCILQDKRGFIWFGTRDGLNKYDGNKLVVYKNIIGDSTSISGSLIADILEDKDGFLWIATFSGLSKYDRKTDSFVQYKAGREPYNIPSNNVEALHEDRLGNIWIGTDQGLCKLDRIRSKLTKYIHEAGNVSSIVSSEITDIQEDLKGNIWIGTVEGLDRFNVSENKFAHYKPGNGVGSLSAEFVRDLFMDKEGNIWVATKGGGVNVFNEKTGTFKQYSNDPDNKYSLSNNETMALNEDAEGRIWIGTENGGLCILDKKTGKISTYGNSNNDASGLIQNSIHVLYRDPANNMWVGTASAGVNFLDWSRKKFTHYIHDPGDPQSLSDNDVRGFAEDKSGTIWIAADGGGINAFDPLARTFIAYKHNAKSNSMSGDYATAIALDKDENVWAGTWAGGLNFYDRAKQKFTHYKHIPGDENSLTVNEVFGVINDRDNNIWISFFSGGINKLDGKTKQITRYLHDPVASTSLSSNRVFLAFQDSKGILWIGTELSGVDSFDPETQQFTNYAHDERDPFSISNNTIQDIFEDSKGYIWFCTTGGLDRFDRETKRFTTYQIKDGLPSNATMSIEEDLHGNLWIGTNKGLSKFDPVKKTFRNFTVADGLQGNSFGFNSSLRTRDGQMYFGGNNGFNVFHPDSIVDNPAIPPVVITDFQLFNKSVSSRNNKILKSHIGETNEIRLSYDQSVFSFEFSALNYTSPENNQYAYRLEGFDKDWNYVGNKHFATYTNLDPGKYTFYVKASNNDGVWNTEGTAIDIIITPPFWLTFWFRATVALVLIGGAFTFYWVRINSVKRQRNILERIVNERTAEVVGQKEILEAQAQFLREINGELTTQKAEAEDARNEAEQANKAKSIFLATMSHEIRTPMNGVIGMASLLAETPLTAEQFEYTETIRSCGDNLLTVINDILDFSKIESGKMELEQISFDLRSCVESVLDVFAGKAAKIGLDLIYQIEPNVPSKIIGDSTRVRQVLLNLVSNAIKFTTEGEIFVNIAASKDIASQDDALFLKFSVRDTGIGIPENKQHLLFKSFAQVDSSTTRKYGGTGLGLAICEKLVQLMGGEISMTSTPSVGSVFSFTIKTNSAEEAFQKYVYLNPNDCIGKRVLVVDDNETNRMILKTQLEQWKLIPVVAQSAAQAMDILYEGHSIDLVITDYHMPITDGVALGKMIRSRYPSLPIVLLSSLGTDKTIELSELFFHILTKPVHQTQLNETIFQALRHERKVQVRSVQTAKQLSVEFASINPLTILVADDNMVNQKLAVRILNKLGYTPKVVNNGVEVLNEMRSKQYDVILMDVQMPEMDGLEATRILRHELKSGSFIIAMTANTMQGDKEQCIEAGMDAYVSKPMRLEDILKALENASQYTSKRSLNGV</sequence>
<dbReference type="GO" id="GO:0000155">
    <property type="term" value="F:phosphorelay sensor kinase activity"/>
    <property type="evidence" value="ECO:0007669"/>
    <property type="project" value="InterPro"/>
</dbReference>
<dbReference type="SUPFAM" id="SSF47384">
    <property type="entry name" value="Homodimeric domain of signal transducing histidine kinase"/>
    <property type="match status" value="1"/>
</dbReference>
<feature type="domain" description="Histidine kinase" evidence="16">
    <location>
        <begin position="891"/>
        <end position="1115"/>
    </location>
</feature>
<dbReference type="SMART" id="SM00387">
    <property type="entry name" value="HATPase_c"/>
    <property type="match status" value="1"/>
</dbReference>
<keyword evidence="15" id="KW-0175">Coiled coil</keyword>
<keyword evidence="6" id="KW-0808">Transferase</keyword>
<gene>
    <name evidence="18" type="ORF">SAMN05660236_5530</name>
</gene>
<dbReference type="EMBL" id="FUZU01000004">
    <property type="protein sequence ID" value="SKC87843.1"/>
    <property type="molecule type" value="Genomic_DNA"/>
</dbReference>
<evidence type="ECO:0000256" key="6">
    <source>
        <dbReference type="ARBA" id="ARBA00022679"/>
    </source>
</evidence>
<evidence type="ECO:0000256" key="13">
    <source>
        <dbReference type="ARBA" id="ARBA00023136"/>
    </source>
</evidence>
<keyword evidence="4" id="KW-1003">Cell membrane</keyword>
<dbReference type="SUPFAM" id="SSF52172">
    <property type="entry name" value="CheY-like"/>
    <property type="match status" value="2"/>
</dbReference>
<organism evidence="18 19">
    <name type="scientific">Ohtaekwangia koreensis</name>
    <dbReference type="NCBI Taxonomy" id="688867"/>
    <lineage>
        <taxon>Bacteria</taxon>
        <taxon>Pseudomonadati</taxon>
        <taxon>Bacteroidota</taxon>
        <taxon>Cytophagia</taxon>
        <taxon>Cytophagales</taxon>
        <taxon>Fulvivirgaceae</taxon>
        <taxon>Ohtaekwangia</taxon>
    </lineage>
</organism>
<dbReference type="Pfam" id="PF00072">
    <property type="entry name" value="Response_reg"/>
    <property type="match status" value="2"/>
</dbReference>
<dbReference type="InterPro" id="IPR003661">
    <property type="entry name" value="HisK_dim/P_dom"/>
</dbReference>
<comment type="subcellular location">
    <subcellularLocation>
        <location evidence="2">Cell membrane</location>
        <topology evidence="2">Multi-pass membrane protein</topology>
    </subcellularLocation>
</comment>
<evidence type="ECO:0000256" key="9">
    <source>
        <dbReference type="ARBA" id="ARBA00022777"/>
    </source>
</evidence>
<keyword evidence="8" id="KW-0547">Nucleotide-binding</keyword>
<protein>
    <recommendedName>
        <fullName evidence="3">histidine kinase</fullName>
        <ecNumber evidence="3">2.7.13.3</ecNumber>
    </recommendedName>
</protein>
<keyword evidence="12" id="KW-0902">Two-component regulatory system</keyword>
<feature type="coiled-coil region" evidence="15">
    <location>
        <begin position="857"/>
        <end position="884"/>
    </location>
</feature>
<dbReference type="Pfam" id="PF02518">
    <property type="entry name" value="HATPase_c"/>
    <property type="match status" value="1"/>
</dbReference>
<evidence type="ECO:0000256" key="1">
    <source>
        <dbReference type="ARBA" id="ARBA00000085"/>
    </source>
</evidence>